<sequence length="131" mass="14929">MGLSNPIYVFRMSIRDRMIALRQQHKLTQHEMADMVGLHVNQIRRYETGHAQPSLDALKKIAVALRITLDELVFDEGERGPAQDLRLQFEAISQFDDEDRLVAQAVLEGLILKYQAKQALSRQDAAKKKTG</sequence>
<dbReference type="PANTHER" id="PTHR46558">
    <property type="entry name" value="TRACRIPTIONAL REGULATORY PROTEIN-RELATED-RELATED"/>
    <property type="match status" value="1"/>
</dbReference>
<evidence type="ECO:0000313" key="3">
    <source>
        <dbReference type="EMBL" id="TDQ51320.1"/>
    </source>
</evidence>
<dbReference type="InterPro" id="IPR001387">
    <property type="entry name" value="Cro/C1-type_HTH"/>
</dbReference>
<name>A0A4R6UVF8_9GAMM</name>
<dbReference type="RefSeq" id="WP_133587215.1">
    <property type="nucleotide sequence ID" value="NZ_CP037953.1"/>
</dbReference>
<dbReference type="SMART" id="SM00530">
    <property type="entry name" value="HTH_XRE"/>
    <property type="match status" value="1"/>
</dbReference>
<dbReference type="PANTHER" id="PTHR46558:SF11">
    <property type="entry name" value="HTH-TYPE TRANSCRIPTIONAL REGULATOR XRE"/>
    <property type="match status" value="1"/>
</dbReference>
<keyword evidence="4" id="KW-1185">Reference proteome</keyword>
<evidence type="ECO:0000313" key="4">
    <source>
        <dbReference type="Proteomes" id="UP000295375"/>
    </source>
</evidence>
<keyword evidence="1" id="KW-0238">DNA-binding</keyword>
<comment type="caution">
    <text evidence="3">The sequence shown here is derived from an EMBL/GenBank/DDBJ whole genome shotgun (WGS) entry which is preliminary data.</text>
</comment>
<reference evidence="3 4" key="1">
    <citation type="submission" date="2019-03" db="EMBL/GenBank/DDBJ databases">
        <title>Genomic Encyclopedia of Type Strains, Phase IV (KMG-IV): sequencing the most valuable type-strain genomes for metagenomic binning, comparative biology and taxonomic classification.</title>
        <authorList>
            <person name="Goeker M."/>
        </authorList>
    </citation>
    <scope>NUCLEOTIDE SEQUENCE [LARGE SCALE GENOMIC DNA]</scope>
    <source>
        <strain evidence="3 4">DSM 103792</strain>
    </source>
</reference>
<dbReference type="EMBL" id="SNYM01000001">
    <property type="protein sequence ID" value="TDQ51320.1"/>
    <property type="molecule type" value="Genomic_DNA"/>
</dbReference>
<dbReference type="PROSITE" id="PS50943">
    <property type="entry name" value="HTH_CROC1"/>
    <property type="match status" value="1"/>
</dbReference>
<dbReference type="GO" id="GO:0003677">
    <property type="term" value="F:DNA binding"/>
    <property type="evidence" value="ECO:0007669"/>
    <property type="project" value="UniProtKB-KW"/>
</dbReference>
<dbReference type="AlphaFoldDB" id="A0A4R6UVF8"/>
<dbReference type="InterPro" id="IPR010982">
    <property type="entry name" value="Lambda_DNA-bd_dom_sf"/>
</dbReference>
<dbReference type="CDD" id="cd00093">
    <property type="entry name" value="HTH_XRE"/>
    <property type="match status" value="1"/>
</dbReference>
<feature type="domain" description="HTH cro/C1-type" evidence="2">
    <location>
        <begin position="18"/>
        <end position="72"/>
    </location>
</feature>
<dbReference type="SUPFAM" id="SSF47413">
    <property type="entry name" value="lambda repressor-like DNA-binding domains"/>
    <property type="match status" value="1"/>
</dbReference>
<dbReference type="NCBIfam" id="NF041951">
    <property type="entry name" value="phage_RstR"/>
    <property type="match status" value="1"/>
</dbReference>
<dbReference type="OrthoDB" id="6307340at2"/>
<evidence type="ECO:0000256" key="1">
    <source>
        <dbReference type="ARBA" id="ARBA00023125"/>
    </source>
</evidence>
<evidence type="ECO:0000259" key="2">
    <source>
        <dbReference type="PROSITE" id="PS50943"/>
    </source>
</evidence>
<dbReference type="InterPro" id="IPR049639">
    <property type="entry name" value="RstR"/>
</dbReference>
<dbReference type="Proteomes" id="UP000295375">
    <property type="component" value="Unassembled WGS sequence"/>
</dbReference>
<accession>A0A4R6UVF8</accession>
<dbReference type="Pfam" id="PF01381">
    <property type="entry name" value="HTH_3"/>
    <property type="match status" value="1"/>
</dbReference>
<gene>
    <name evidence="3" type="ORF">EV696_101294</name>
</gene>
<organism evidence="3 4">
    <name type="scientific">Permianibacter aggregans</name>
    <dbReference type="NCBI Taxonomy" id="1510150"/>
    <lineage>
        <taxon>Bacteria</taxon>
        <taxon>Pseudomonadati</taxon>
        <taxon>Pseudomonadota</taxon>
        <taxon>Gammaproteobacteria</taxon>
        <taxon>Pseudomonadales</taxon>
        <taxon>Pseudomonadaceae</taxon>
        <taxon>Permianibacter</taxon>
    </lineage>
</organism>
<dbReference type="Gene3D" id="1.10.260.40">
    <property type="entry name" value="lambda repressor-like DNA-binding domains"/>
    <property type="match status" value="1"/>
</dbReference>
<proteinExistence type="predicted"/>
<protein>
    <submittedName>
        <fullName evidence="3">Helix-turn-helix protein</fullName>
    </submittedName>
</protein>